<keyword evidence="2" id="KW-1185">Reference proteome</keyword>
<comment type="caution">
    <text evidence="1">The sequence shown here is derived from an EMBL/GenBank/DDBJ whole genome shotgun (WGS) entry which is preliminary data.</text>
</comment>
<organism evidence="1 2">
    <name type="scientific">Diplogelasinospora grovesii</name>
    <dbReference type="NCBI Taxonomy" id="303347"/>
    <lineage>
        <taxon>Eukaryota</taxon>
        <taxon>Fungi</taxon>
        <taxon>Dikarya</taxon>
        <taxon>Ascomycota</taxon>
        <taxon>Pezizomycotina</taxon>
        <taxon>Sordariomycetes</taxon>
        <taxon>Sordariomycetidae</taxon>
        <taxon>Sordariales</taxon>
        <taxon>Diplogelasinosporaceae</taxon>
        <taxon>Diplogelasinospora</taxon>
    </lineage>
</organism>
<dbReference type="Proteomes" id="UP001303473">
    <property type="component" value="Unassembled WGS sequence"/>
</dbReference>
<reference evidence="2" key="1">
    <citation type="journal article" date="2023" name="Mol. Phylogenet. Evol.">
        <title>Genome-scale phylogeny and comparative genomics of the fungal order Sordariales.</title>
        <authorList>
            <person name="Hensen N."/>
            <person name="Bonometti L."/>
            <person name="Westerberg I."/>
            <person name="Brannstrom I.O."/>
            <person name="Guillou S."/>
            <person name="Cros-Aarteil S."/>
            <person name="Calhoun S."/>
            <person name="Haridas S."/>
            <person name="Kuo A."/>
            <person name="Mondo S."/>
            <person name="Pangilinan J."/>
            <person name="Riley R."/>
            <person name="LaButti K."/>
            <person name="Andreopoulos B."/>
            <person name="Lipzen A."/>
            <person name="Chen C."/>
            <person name="Yan M."/>
            <person name="Daum C."/>
            <person name="Ng V."/>
            <person name="Clum A."/>
            <person name="Steindorff A."/>
            <person name="Ohm R.A."/>
            <person name="Martin F."/>
            <person name="Silar P."/>
            <person name="Natvig D.O."/>
            <person name="Lalanne C."/>
            <person name="Gautier V."/>
            <person name="Ament-Velasquez S.L."/>
            <person name="Kruys A."/>
            <person name="Hutchinson M.I."/>
            <person name="Powell A.J."/>
            <person name="Barry K."/>
            <person name="Miller A.N."/>
            <person name="Grigoriev I.V."/>
            <person name="Debuchy R."/>
            <person name="Gladieux P."/>
            <person name="Hiltunen Thoren M."/>
            <person name="Johannesson H."/>
        </authorList>
    </citation>
    <scope>NUCLEOTIDE SEQUENCE [LARGE SCALE GENOMIC DNA]</scope>
    <source>
        <strain evidence="2">CBS 340.73</strain>
    </source>
</reference>
<evidence type="ECO:0000313" key="2">
    <source>
        <dbReference type="Proteomes" id="UP001303473"/>
    </source>
</evidence>
<dbReference type="Gene3D" id="3.80.10.10">
    <property type="entry name" value="Ribonuclease Inhibitor"/>
    <property type="match status" value="1"/>
</dbReference>
<sequence>MLDTLPLELIEHITRFVGEPGLLNLRQTNRHLHRQTFEAFGKAFFSVVHLSFCIGTFPRLQAIAEDENLRVFVRELRVGEDICSYEGCRDLLPYNHPLGVGYHWPREQSGCLDTTASAVSSSEFPFLSSPSAATNIMPLFRHLLASRLTNCRSLLLSDGCGNRPQQVGSTSILSNTDAVHLLLLAGAGLPVTSFRIEFRRVGAILLGRELPRRVIDSPAFVASWETSLTELRLGCQLEQDEEQLLSVAADLVRRAKALRRLHLQLRLSFAASDFLRRLAAAPEPPPPLTHLDMSSMRGVTPAALSAFLRRFGDTLQYLHMDYIELEGAGPSATTWPSVFAECRRHLSRLECFTVWALPQGPRAQQWLFDPILKWDGVPDSGNLEFSVRMVGERYWVNGVRYKGQAGAAMQKFLLGLEECAYCPDPQIGPARAEGYERANCPDEVQIAGRLRATRIKSKKFHPILDPLSVGFK</sequence>
<gene>
    <name evidence="1" type="ORF">QBC46DRAFT_377605</name>
</gene>
<evidence type="ECO:0000313" key="1">
    <source>
        <dbReference type="EMBL" id="KAK3943345.1"/>
    </source>
</evidence>
<protein>
    <recommendedName>
        <fullName evidence="3">F-box domain-containing protein</fullName>
    </recommendedName>
</protein>
<name>A0AAN6NCP6_9PEZI</name>
<dbReference type="EMBL" id="MU853766">
    <property type="protein sequence ID" value="KAK3943345.1"/>
    <property type="molecule type" value="Genomic_DNA"/>
</dbReference>
<accession>A0AAN6NCP6</accession>
<evidence type="ECO:0008006" key="3">
    <source>
        <dbReference type="Google" id="ProtNLM"/>
    </source>
</evidence>
<dbReference type="AlphaFoldDB" id="A0AAN6NCP6"/>
<proteinExistence type="predicted"/>
<dbReference type="InterPro" id="IPR032675">
    <property type="entry name" value="LRR_dom_sf"/>
</dbReference>
<dbReference type="CDD" id="cd09917">
    <property type="entry name" value="F-box_SF"/>
    <property type="match status" value="1"/>
</dbReference>